<dbReference type="EMBL" id="FMIA01000002">
    <property type="protein sequence ID" value="SCL52835.1"/>
    <property type="molecule type" value="Genomic_DNA"/>
</dbReference>
<dbReference type="Gene3D" id="3.50.50.60">
    <property type="entry name" value="FAD/NAD(P)-binding domain"/>
    <property type="match status" value="1"/>
</dbReference>
<feature type="domain" description="FAD-binding" evidence="5">
    <location>
        <begin position="8"/>
        <end position="346"/>
    </location>
</feature>
<feature type="compositionally biased region" description="Basic and acidic residues" evidence="4">
    <location>
        <begin position="510"/>
        <end position="533"/>
    </location>
</feature>
<feature type="region of interest" description="Disordered" evidence="4">
    <location>
        <begin position="412"/>
        <end position="431"/>
    </location>
</feature>
<reference evidence="6 7" key="1">
    <citation type="submission" date="2016-06" db="EMBL/GenBank/DDBJ databases">
        <authorList>
            <person name="Kjaerup R.B."/>
            <person name="Dalgaard T.S."/>
            <person name="Juul-Madsen H.R."/>
        </authorList>
    </citation>
    <scope>NUCLEOTIDE SEQUENCE [LARGE SCALE GENOMIC DNA]</scope>
    <source>
        <strain evidence="6 7">DSM 45577</strain>
    </source>
</reference>
<dbReference type="InterPro" id="IPR050641">
    <property type="entry name" value="RIFMO-like"/>
</dbReference>
<dbReference type="PANTHER" id="PTHR43004:SF19">
    <property type="entry name" value="BINDING MONOOXYGENASE, PUTATIVE (JCVI)-RELATED"/>
    <property type="match status" value="1"/>
</dbReference>
<dbReference type="Gene3D" id="3.40.30.120">
    <property type="match status" value="1"/>
</dbReference>
<feature type="compositionally biased region" description="Low complexity" evidence="4">
    <location>
        <begin position="412"/>
        <end position="422"/>
    </location>
</feature>
<evidence type="ECO:0000313" key="7">
    <source>
        <dbReference type="Proteomes" id="UP000198937"/>
    </source>
</evidence>
<evidence type="ECO:0000256" key="1">
    <source>
        <dbReference type="ARBA" id="ARBA00001974"/>
    </source>
</evidence>
<dbReference type="Pfam" id="PF01494">
    <property type="entry name" value="FAD_binding_3"/>
    <property type="match status" value="1"/>
</dbReference>
<dbReference type="STRING" id="683228.GA0070617_2192"/>
<evidence type="ECO:0000259" key="5">
    <source>
        <dbReference type="Pfam" id="PF01494"/>
    </source>
</evidence>
<keyword evidence="7" id="KW-1185">Reference proteome</keyword>
<dbReference type="AlphaFoldDB" id="A0A1C6UFF4"/>
<gene>
    <name evidence="6" type="ORF">GA0070617_2192</name>
</gene>
<dbReference type="Proteomes" id="UP000198937">
    <property type="component" value="Unassembled WGS sequence"/>
</dbReference>
<name>A0A1C6UFF4_9ACTN</name>
<keyword evidence="2" id="KW-0285">Flavoprotein</keyword>
<evidence type="ECO:0000256" key="4">
    <source>
        <dbReference type="SAM" id="MobiDB-lite"/>
    </source>
</evidence>
<evidence type="ECO:0000256" key="2">
    <source>
        <dbReference type="ARBA" id="ARBA00022630"/>
    </source>
</evidence>
<dbReference type="InterPro" id="IPR036188">
    <property type="entry name" value="FAD/NAD-bd_sf"/>
</dbReference>
<keyword evidence="3" id="KW-0274">FAD</keyword>
<dbReference type="GO" id="GO:0016709">
    <property type="term" value="F:oxidoreductase activity, acting on paired donors, with incorporation or reduction of molecular oxygen, NAD(P)H as one donor, and incorporation of one atom of oxygen"/>
    <property type="evidence" value="ECO:0007669"/>
    <property type="project" value="UniProtKB-ARBA"/>
</dbReference>
<dbReference type="Gene3D" id="3.30.70.2450">
    <property type="match status" value="1"/>
</dbReference>
<accession>A0A1C6UFF4</accession>
<sequence length="548" mass="57679">MTGHPLDARVVVVGAGPVGLTVATELGLGGVEVTVLEQREQPSTESRASTVHSRTMELLDSRGLLAELGDVPNDRRGHFGGIGLELTLPGRYPGLWKIPQQRIEALLARRADALGVQLRRGWQLVDLVEEADHLTVLARTPHGTRRLRCGYLVACDGEQSTVRTLTAVDFPGRPARRELLRADVAGVQIRNRRFERLPQGLAIAARNADGTTRVMVHEFGARVTPSGTGPASDSGPALGGEPTFARVVDAWKRVTGEDLSGVTPLWVNAFGDANRQLTRYRHGRVFFAGDAAHQQMPAGGQAMNLGIQDAMNLGWKLARHLGPLPPVGLLDTYHTERHAVGARVLANIGAQASLLLGDADVEPMRELLTGLLGVEENRLRLAGTISGLDIRYDVDGGDHPLAGARLPELALTAASPDPAGPDGPAGPGGPVGTAVTSTVLLRSGRGLFVDLTGGPGERAGRLCAPWADRVTVAVADPAPGGPLDAVAAALVRPDGYVAWVGSDDPGARFGSDDPGTRFGSDDPGTRFGSDDPGARGALERWFGPPGRI</sequence>
<dbReference type="RefSeq" id="WP_091436063.1">
    <property type="nucleotide sequence ID" value="NZ_BMMJ01000004.1"/>
</dbReference>
<organism evidence="6 7">
    <name type="scientific">Micromonospora yangpuensis</name>
    <dbReference type="NCBI Taxonomy" id="683228"/>
    <lineage>
        <taxon>Bacteria</taxon>
        <taxon>Bacillati</taxon>
        <taxon>Actinomycetota</taxon>
        <taxon>Actinomycetes</taxon>
        <taxon>Micromonosporales</taxon>
        <taxon>Micromonosporaceae</taxon>
        <taxon>Micromonospora</taxon>
    </lineage>
</organism>
<dbReference type="InterPro" id="IPR002938">
    <property type="entry name" value="FAD-bd"/>
</dbReference>
<feature type="region of interest" description="Disordered" evidence="4">
    <location>
        <begin position="507"/>
        <end position="548"/>
    </location>
</feature>
<dbReference type="PRINTS" id="PR00420">
    <property type="entry name" value="RNGMNOXGNASE"/>
</dbReference>
<dbReference type="SUPFAM" id="SSF51905">
    <property type="entry name" value="FAD/NAD(P)-binding domain"/>
    <property type="match status" value="1"/>
</dbReference>
<evidence type="ECO:0000256" key="3">
    <source>
        <dbReference type="ARBA" id="ARBA00022827"/>
    </source>
</evidence>
<protein>
    <submittedName>
        <fullName evidence="6">Oxygenase</fullName>
    </submittedName>
</protein>
<evidence type="ECO:0000313" key="6">
    <source>
        <dbReference type="EMBL" id="SCL52835.1"/>
    </source>
</evidence>
<dbReference type="GO" id="GO:0071949">
    <property type="term" value="F:FAD binding"/>
    <property type="evidence" value="ECO:0007669"/>
    <property type="project" value="InterPro"/>
</dbReference>
<comment type="cofactor">
    <cofactor evidence="1">
        <name>FAD</name>
        <dbReference type="ChEBI" id="CHEBI:57692"/>
    </cofactor>
</comment>
<proteinExistence type="predicted"/>
<dbReference type="PANTHER" id="PTHR43004">
    <property type="entry name" value="TRK SYSTEM POTASSIUM UPTAKE PROTEIN"/>
    <property type="match status" value="1"/>
</dbReference>
<dbReference type="Pfam" id="PF21274">
    <property type="entry name" value="Rng_hyd_C"/>
    <property type="match status" value="1"/>
</dbReference>